<accession>A0A396HBK3</accession>
<comment type="caution">
    <text evidence="2">The sequence shown here is derived from an EMBL/GenBank/DDBJ whole genome shotgun (WGS) entry which is preliminary data.</text>
</comment>
<protein>
    <recommendedName>
        <fullName evidence="3">Transmembrane protein</fullName>
    </recommendedName>
</protein>
<dbReference type="AlphaFoldDB" id="A0A396HBK3"/>
<dbReference type="Gramene" id="rna34987">
    <property type="protein sequence ID" value="RHN50669.1"/>
    <property type="gene ID" value="gene34987"/>
</dbReference>
<organism evidence="2">
    <name type="scientific">Medicago truncatula</name>
    <name type="common">Barrel medic</name>
    <name type="synonym">Medicago tribuloides</name>
    <dbReference type="NCBI Taxonomy" id="3880"/>
    <lineage>
        <taxon>Eukaryota</taxon>
        <taxon>Viridiplantae</taxon>
        <taxon>Streptophyta</taxon>
        <taxon>Embryophyta</taxon>
        <taxon>Tracheophyta</taxon>
        <taxon>Spermatophyta</taxon>
        <taxon>Magnoliopsida</taxon>
        <taxon>eudicotyledons</taxon>
        <taxon>Gunneridae</taxon>
        <taxon>Pentapetalae</taxon>
        <taxon>rosids</taxon>
        <taxon>fabids</taxon>
        <taxon>Fabales</taxon>
        <taxon>Fabaceae</taxon>
        <taxon>Papilionoideae</taxon>
        <taxon>50 kb inversion clade</taxon>
        <taxon>NPAAA clade</taxon>
        <taxon>Hologalegina</taxon>
        <taxon>IRL clade</taxon>
        <taxon>Trifolieae</taxon>
        <taxon>Medicago</taxon>
    </lineage>
</organism>
<dbReference type="Proteomes" id="UP000265566">
    <property type="component" value="Chromosome 6"/>
</dbReference>
<name>A0A396HBK3_MEDTR</name>
<dbReference type="EMBL" id="PSQE01000006">
    <property type="protein sequence ID" value="RHN50669.1"/>
    <property type="molecule type" value="Genomic_DNA"/>
</dbReference>
<proteinExistence type="predicted"/>
<evidence type="ECO:0000313" key="2">
    <source>
        <dbReference type="EMBL" id="RHN50669.1"/>
    </source>
</evidence>
<keyword evidence="1" id="KW-0472">Membrane</keyword>
<reference evidence="2" key="1">
    <citation type="journal article" date="2018" name="Nat. Plants">
        <title>Whole-genome landscape of Medicago truncatula symbiotic genes.</title>
        <authorList>
            <person name="Pecrix Y."/>
            <person name="Gamas P."/>
            <person name="Carrere S."/>
        </authorList>
    </citation>
    <scope>NUCLEOTIDE SEQUENCE</scope>
    <source>
        <tissue evidence="2">Leaves</tissue>
    </source>
</reference>
<evidence type="ECO:0000256" key="1">
    <source>
        <dbReference type="SAM" id="Phobius"/>
    </source>
</evidence>
<keyword evidence="1" id="KW-1133">Transmembrane helix</keyword>
<feature type="transmembrane region" description="Helical" evidence="1">
    <location>
        <begin position="20"/>
        <end position="42"/>
    </location>
</feature>
<sequence>MHQHGFVFYGLKTPHMAMHLYWLAFDFSCLSSALEGISFLTLEPWSCCFMVPLVCSLFNI</sequence>
<gene>
    <name evidence="2" type="ORF">MtrunA17_Chr6g0460031</name>
</gene>
<keyword evidence="1" id="KW-0812">Transmembrane</keyword>
<evidence type="ECO:0008006" key="3">
    <source>
        <dbReference type="Google" id="ProtNLM"/>
    </source>
</evidence>